<evidence type="ECO:0000256" key="2">
    <source>
        <dbReference type="SAM" id="Phobius"/>
    </source>
</evidence>
<evidence type="ECO:0000256" key="1">
    <source>
        <dbReference type="SAM" id="Coils"/>
    </source>
</evidence>
<keyword evidence="2" id="KW-1133">Transmembrane helix</keyword>
<keyword evidence="1" id="KW-0175">Coiled coil</keyword>
<reference evidence="3" key="1">
    <citation type="journal article" date="2021" name="Proc. Natl. Acad. Sci. U.S.A.">
        <title>A Catalog of Tens of Thousands of Viruses from Human Metagenomes Reveals Hidden Associations with Chronic Diseases.</title>
        <authorList>
            <person name="Tisza M.J."/>
            <person name="Buck C.B."/>
        </authorList>
    </citation>
    <scope>NUCLEOTIDE SEQUENCE</scope>
    <source>
        <strain evidence="3">Ctf4L13</strain>
    </source>
</reference>
<protein>
    <submittedName>
        <fullName evidence="3">SCIMP protein</fullName>
    </submittedName>
</protein>
<sequence length="123" mass="14313">MCYAGTNRITHFFMEGGRLQLTQEIILFIITTVITAVLGVIGYFLKRTMDRNDKNEAAVQELRDNLLTLSDKYATKAEIREIKASMEKLSENIDYIKEHTTKNEDFIRTMARLESKIDHYCSR</sequence>
<feature type="transmembrane region" description="Helical" evidence="2">
    <location>
        <begin position="25"/>
        <end position="45"/>
    </location>
</feature>
<keyword evidence="2" id="KW-0472">Membrane</keyword>
<organism evidence="3">
    <name type="scientific">Myoviridae sp. ctf4L13</name>
    <dbReference type="NCBI Taxonomy" id="2825147"/>
    <lineage>
        <taxon>Viruses</taxon>
        <taxon>Duplodnaviria</taxon>
        <taxon>Heunggongvirae</taxon>
        <taxon>Uroviricota</taxon>
        <taxon>Caudoviricetes</taxon>
    </lineage>
</organism>
<keyword evidence="2" id="KW-0812">Transmembrane</keyword>
<accession>A0A8S5V8K6</accession>
<feature type="coiled-coil region" evidence="1">
    <location>
        <begin position="45"/>
        <end position="72"/>
    </location>
</feature>
<evidence type="ECO:0000313" key="3">
    <source>
        <dbReference type="EMBL" id="DAG02935.1"/>
    </source>
</evidence>
<name>A0A8S5V8K6_9CAUD</name>
<dbReference type="EMBL" id="BK016219">
    <property type="protein sequence ID" value="DAG02935.1"/>
    <property type="molecule type" value="Genomic_DNA"/>
</dbReference>
<proteinExistence type="predicted"/>